<dbReference type="InterPro" id="IPR036047">
    <property type="entry name" value="F-box-like_dom_sf"/>
</dbReference>
<evidence type="ECO:0000256" key="1">
    <source>
        <dbReference type="SAM" id="MobiDB-lite"/>
    </source>
</evidence>
<dbReference type="RefSeq" id="XP_033680104.1">
    <property type="nucleotide sequence ID" value="XM_033832222.1"/>
</dbReference>
<dbReference type="GeneID" id="54585552"/>
<accession>A0A6A6I6C8</accession>
<dbReference type="PROSITE" id="PS50181">
    <property type="entry name" value="FBOX"/>
    <property type="match status" value="1"/>
</dbReference>
<feature type="compositionally biased region" description="Basic and acidic residues" evidence="1">
    <location>
        <begin position="45"/>
        <end position="63"/>
    </location>
</feature>
<dbReference type="AlphaFoldDB" id="A0A6A6I6C8"/>
<organism evidence="3 4">
    <name type="scientific">Trematosphaeria pertusa</name>
    <dbReference type="NCBI Taxonomy" id="390896"/>
    <lineage>
        <taxon>Eukaryota</taxon>
        <taxon>Fungi</taxon>
        <taxon>Dikarya</taxon>
        <taxon>Ascomycota</taxon>
        <taxon>Pezizomycotina</taxon>
        <taxon>Dothideomycetes</taxon>
        <taxon>Pleosporomycetidae</taxon>
        <taxon>Pleosporales</taxon>
        <taxon>Massarineae</taxon>
        <taxon>Trematosphaeriaceae</taxon>
        <taxon>Trematosphaeria</taxon>
    </lineage>
</organism>
<evidence type="ECO:0000313" key="3">
    <source>
        <dbReference type="EMBL" id="KAF2245100.1"/>
    </source>
</evidence>
<dbReference type="InterPro" id="IPR001810">
    <property type="entry name" value="F-box_dom"/>
</dbReference>
<evidence type="ECO:0000313" key="4">
    <source>
        <dbReference type="Proteomes" id="UP000800094"/>
    </source>
</evidence>
<reference evidence="3" key="1">
    <citation type="journal article" date="2020" name="Stud. Mycol.">
        <title>101 Dothideomycetes genomes: a test case for predicting lifestyles and emergence of pathogens.</title>
        <authorList>
            <person name="Haridas S."/>
            <person name="Albert R."/>
            <person name="Binder M."/>
            <person name="Bloem J."/>
            <person name="Labutti K."/>
            <person name="Salamov A."/>
            <person name="Andreopoulos B."/>
            <person name="Baker S."/>
            <person name="Barry K."/>
            <person name="Bills G."/>
            <person name="Bluhm B."/>
            <person name="Cannon C."/>
            <person name="Castanera R."/>
            <person name="Culley D."/>
            <person name="Daum C."/>
            <person name="Ezra D."/>
            <person name="Gonzalez J."/>
            <person name="Henrissat B."/>
            <person name="Kuo A."/>
            <person name="Liang C."/>
            <person name="Lipzen A."/>
            <person name="Lutzoni F."/>
            <person name="Magnuson J."/>
            <person name="Mondo S."/>
            <person name="Nolan M."/>
            <person name="Ohm R."/>
            <person name="Pangilinan J."/>
            <person name="Park H.-J."/>
            <person name="Ramirez L."/>
            <person name="Alfaro M."/>
            <person name="Sun H."/>
            <person name="Tritt A."/>
            <person name="Yoshinaga Y."/>
            <person name="Zwiers L.-H."/>
            <person name="Turgeon B."/>
            <person name="Goodwin S."/>
            <person name="Spatafora J."/>
            <person name="Crous P."/>
            <person name="Grigoriev I."/>
        </authorList>
    </citation>
    <scope>NUCLEOTIDE SEQUENCE</scope>
    <source>
        <strain evidence="3">CBS 122368</strain>
    </source>
</reference>
<feature type="domain" description="F-box" evidence="2">
    <location>
        <begin position="266"/>
        <end position="312"/>
    </location>
</feature>
<evidence type="ECO:0000259" key="2">
    <source>
        <dbReference type="PROSITE" id="PS50181"/>
    </source>
</evidence>
<proteinExistence type="predicted"/>
<gene>
    <name evidence="3" type="ORF">BU26DRAFT_553633</name>
</gene>
<dbReference type="SUPFAM" id="SSF81383">
    <property type="entry name" value="F-box domain"/>
    <property type="match status" value="1"/>
</dbReference>
<feature type="region of interest" description="Disordered" evidence="1">
    <location>
        <begin position="44"/>
        <end position="63"/>
    </location>
</feature>
<dbReference type="OrthoDB" id="9984533at2759"/>
<dbReference type="Proteomes" id="UP000800094">
    <property type="component" value="Unassembled WGS sequence"/>
</dbReference>
<protein>
    <recommendedName>
        <fullName evidence="2">F-box domain-containing protein</fullName>
    </recommendedName>
</protein>
<dbReference type="EMBL" id="ML987201">
    <property type="protein sequence ID" value="KAF2245100.1"/>
    <property type="molecule type" value="Genomic_DNA"/>
</dbReference>
<sequence>MASWDCYCALCGGPPWVMLRPEVGSADPEALLLRRARIAKKKRRLAGEPDVHESDDENNARAKELWEEKEISEAEEKRSYDPELITPGNIEWLRMCHCLGLGPKARVYLSPPGYYGDYGVFCIRPNAEDLANLDPNLPGGPRRGFLDVDCYTKRNTFACFPFHTTCYEILARAIFGNPDTTRIDKYAMYMAMQQIQVASGSRQHLGLDYGEIGGMDRTWSSVPGEEYSVHDPRLRPDISRTIQAMLSPQMFAQPSCLPDLSPKVHNDPFTTLPYDIIVMVTPYLSVQDIFSLLQASLPINKLTNSPNFWQWMIRVHILTWFPEIEDLFTSSEALGNDPDFKRVFLWLFSVTKPEFGMKGPFIGIANRRRIWNAIQPLALLYLDKIPGPTPLQEH</sequence>
<keyword evidence="4" id="KW-1185">Reference proteome</keyword>
<name>A0A6A6I6C8_9PLEO</name>